<dbReference type="NCBIfam" id="TIGR00163">
    <property type="entry name" value="PS_decarb"/>
    <property type="match status" value="1"/>
</dbReference>
<dbReference type="GO" id="GO:0004609">
    <property type="term" value="F:phosphatidylserine decarboxylase activity"/>
    <property type="evidence" value="ECO:0007669"/>
    <property type="project" value="UniProtKB-UniRule"/>
</dbReference>
<keyword evidence="7 12" id="KW-0472">Membrane</keyword>
<evidence type="ECO:0000256" key="5">
    <source>
        <dbReference type="ARBA" id="ARBA00022989"/>
    </source>
</evidence>
<evidence type="ECO:0000256" key="2">
    <source>
        <dbReference type="ARBA" id="ARBA00022516"/>
    </source>
</evidence>
<gene>
    <name evidence="12" type="primary">PSD1</name>
    <name evidence="14" type="ORF">Kpol_139p1</name>
</gene>
<dbReference type="Pfam" id="PF02666">
    <property type="entry name" value="PS_Dcarbxylase"/>
    <property type="match status" value="2"/>
</dbReference>
<dbReference type="PANTHER" id="PTHR10067">
    <property type="entry name" value="PHOSPHATIDYLSERINE DECARBOXYLASE"/>
    <property type="match status" value="1"/>
</dbReference>
<comment type="subcellular location">
    <molecule>Phosphatidylserine decarboxylase 1 beta chain</molecule>
    <subcellularLocation>
        <location evidence="12">Mitochondrion inner membrane</location>
        <topology evidence="12">Single-pass membrane protein</topology>
        <orientation evidence="12">Intermembrane side</orientation>
    </subcellularLocation>
</comment>
<dbReference type="InterPro" id="IPR003817">
    <property type="entry name" value="PS_Dcarbxylase"/>
</dbReference>
<reference evidence="14 15" key="1">
    <citation type="journal article" date="2007" name="Proc. Natl. Acad. Sci. U.S.A.">
        <title>Independent sorting-out of thousands of duplicated gene pairs in two yeast species descended from a whole-genome duplication.</title>
        <authorList>
            <person name="Scannell D.R."/>
            <person name="Frank A.C."/>
            <person name="Conant G.C."/>
            <person name="Byrne K.P."/>
            <person name="Woolfit M."/>
            <person name="Wolfe K.H."/>
        </authorList>
    </citation>
    <scope>NUCLEOTIDE SEQUENCE [LARGE SCALE GENOMIC DNA]</scope>
    <source>
        <strain evidence="15">ATCC 22028 / DSM 70294 / BCRC 21397 / CBS 2163 / NBRC 10782 / NRRL Y-8283 / UCD 57-17</strain>
    </source>
</reference>
<feature type="active site" description="Schiff-base intermediate with substrate; via pyruvic acid; for decarboxylase activity" evidence="12">
    <location>
        <position position="381"/>
    </location>
</feature>
<comment type="pathway">
    <text evidence="1">Lipid metabolism.</text>
</comment>
<name>A7TTW1_VANPO</name>
<evidence type="ECO:0000256" key="11">
    <source>
        <dbReference type="ARBA" id="ARBA00023317"/>
    </source>
</evidence>
<dbReference type="InParanoid" id="A7TTW1"/>
<feature type="signal peptide" evidence="13">
    <location>
        <begin position="1"/>
        <end position="21"/>
    </location>
</feature>
<keyword evidence="12" id="KW-0496">Mitochondrion</keyword>
<dbReference type="GeneID" id="5542265"/>
<keyword evidence="4 12" id="KW-0210">Decarboxylase</keyword>
<dbReference type="RefSeq" id="XP_001642154.1">
    <property type="nucleotide sequence ID" value="XM_001642104.1"/>
</dbReference>
<comment type="cofactor">
    <cofactor evidence="12">
        <name>pyruvate</name>
        <dbReference type="ChEBI" id="CHEBI:15361"/>
    </cofactor>
    <text evidence="12">Binds 1 pyruvoyl group covalently per subunit.</text>
</comment>
<dbReference type="EC" id="4.1.1.65" evidence="12"/>
<comment type="subcellular location">
    <molecule>Phosphatidylserine decarboxylase 1 alpha chain</molecule>
    <subcellularLocation>
        <location evidence="12">Mitochondrion inner membrane</location>
        <topology evidence="12">Peripheral membrane protein</topology>
        <orientation evidence="12">Intermembrane side</orientation>
    </subcellularLocation>
    <text evidence="12">Anchored to the mitochondrial inner membrane through its interaction with the integral membrane beta chain.</text>
</comment>
<feature type="topological domain" description="Mitochondrial matrix" evidence="12">
    <location>
        <begin position="1"/>
        <end position="7"/>
    </location>
</feature>
<feature type="site" description="Cleavage (non-hydrolytic); by autocatalysis" evidence="12">
    <location>
        <begin position="380"/>
        <end position="381"/>
    </location>
</feature>
<comment type="similarity">
    <text evidence="12">Belongs to the phosphatidylserine decarboxylase family. PSD-B subfamily. Eukaryotic type I sub-subfamily.</text>
</comment>
<evidence type="ECO:0000256" key="12">
    <source>
        <dbReference type="HAMAP-Rule" id="MF_03208"/>
    </source>
</evidence>
<evidence type="ECO:0000256" key="4">
    <source>
        <dbReference type="ARBA" id="ARBA00022793"/>
    </source>
</evidence>
<evidence type="ECO:0000256" key="9">
    <source>
        <dbReference type="ARBA" id="ARBA00023239"/>
    </source>
</evidence>
<dbReference type="HAMAP" id="MF_03208">
    <property type="entry name" value="PS_decarb_PSD_B_type1_euk"/>
    <property type="match status" value="1"/>
</dbReference>
<protein>
    <recommendedName>
        <fullName evidence="12">Phosphatidylserine decarboxylase proenzyme 1, mitochondrial</fullName>
        <ecNumber evidence="12">4.1.1.65</ecNumber>
    </recommendedName>
    <component>
        <recommendedName>
            <fullName evidence="12">Phosphatidylserine decarboxylase 1 beta chain</fullName>
        </recommendedName>
    </component>
    <component>
        <recommendedName>
            <fullName evidence="12">Phosphatidylserine decarboxylase 1 alpha chain</fullName>
        </recommendedName>
    </component>
</protein>
<accession>A7TTW1</accession>
<dbReference type="UniPathway" id="UPA00558">
    <property type="reaction ID" value="UER00616"/>
</dbReference>
<evidence type="ECO:0000313" key="15">
    <source>
        <dbReference type="Proteomes" id="UP000000267"/>
    </source>
</evidence>
<dbReference type="KEGG" id="vpo:Kpol_139p1"/>
<sequence length="417" mass="47054">MFLKLLIIIAIGIFSFNKLSAKPAKKADSGDEREPTAHSSKSISILNNSWLFFLYSTLPLNYVSRLWGEINHITVPILLRPIFYKTYAFFTGSNLNEMVDKDLTHYENLAEFFYREIDTTLRPVFPGEDVVTSPADGRVLQFGVIDAQTGQIQQVKGMSYSVTEFLGTHDTVTGHTEESLKCEDTKNHEARKSCAQFKHFFEEDDTFCGTDDKIDPRSGVTGSLLQELTGVDVPFYKQCTSVDLQPKKNELYYIVVYLSPGDYHRFHSPANWVCKLRRHFPGDLFSVSPYFQKNFPNLFVLNERVPMLGYWKYGFFSMTAVGATNVGSIKLNFDSQLKTNNCKHVSLPHALYEASFIGANSQLNGVPLLKGEEMGGFEFGSTVVLTFEAPPHFKFNVLRGQKVRVGEKLGGSIESEI</sequence>
<feature type="chain" id="PRO_5023572517" description="Phosphatidylserine decarboxylase 1 alpha chain" evidence="12">
    <location>
        <begin position="381"/>
        <end position="417"/>
    </location>
</feature>
<feature type="topological domain" description="Mitochondrial intermembrane" evidence="12">
    <location>
        <begin position="27"/>
        <end position="417"/>
    </location>
</feature>
<keyword evidence="3 12" id="KW-0812">Transmembrane</keyword>
<dbReference type="OMA" id="HSPASWV"/>
<keyword evidence="9 12" id="KW-0456">Lyase</keyword>
<dbReference type="OrthoDB" id="4330at2759"/>
<evidence type="ECO:0000256" key="1">
    <source>
        <dbReference type="ARBA" id="ARBA00005189"/>
    </source>
</evidence>
<comment type="catalytic activity">
    <reaction evidence="12">
        <text>a 1,2-diacyl-sn-glycero-3-phospho-L-serine + H(+) = a 1,2-diacyl-sn-glycero-3-phosphoethanolamine + CO2</text>
        <dbReference type="Rhea" id="RHEA:20828"/>
        <dbReference type="ChEBI" id="CHEBI:15378"/>
        <dbReference type="ChEBI" id="CHEBI:16526"/>
        <dbReference type="ChEBI" id="CHEBI:57262"/>
        <dbReference type="ChEBI" id="CHEBI:64612"/>
        <dbReference type="EC" id="4.1.1.65"/>
    </reaction>
</comment>
<keyword evidence="6 12" id="KW-0443">Lipid metabolism</keyword>
<comment type="PTM">
    <text evidence="12">Is synthesized initially as an inactive proenzyme. Formation of the active enzyme involves a self-maturation process in which the active site pyruvoyl group is generated from an internal serine residue via an autocatalytic post-translational modification. Two non-identical subunits are generated from the proenzyme in this reaction, and the pyruvate is formed at the N-terminus of the alpha chain, which is derived from the carboxyl end of the proenzyme. The autoendoproteolytic cleavage occurs by a canonical serine protease mechanism, in which the side chain hydroxyl group of the serine supplies its oxygen atom to form the C-terminus of the beta chain, while the remainder of the serine residue undergoes an oxidative deamination to produce ammonia and the pyruvoyl prosthetic group on the alpha chain. During this reaction, the Ser that is part of the protease active site of the proenzyme becomes the pyruvoyl prosthetic group, which constitutes an essential element of the active site of the mature decarboxylase.</text>
</comment>
<keyword evidence="12" id="KW-0865">Zymogen</keyword>
<keyword evidence="2 12" id="KW-0444">Lipid biosynthesis</keyword>
<comment type="function">
    <text evidence="12">Catalyzes the formation of phosphatidylethanolamine (PtdEtn) from phosphatidylserine (PtdSer). Plays a central role in phospholipid metabolism and in the interorganelle trafficking of phosphatidylserine.</text>
</comment>
<evidence type="ECO:0000256" key="6">
    <source>
        <dbReference type="ARBA" id="ARBA00023098"/>
    </source>
</evidence>
<feature type="active site" description="Charge relay system; for autoendoproteolytic cleavage activity" evidence="12">
    <location>
        <position position="381"/>
    </location>
</feature>
<evidence type="ECO:0000256" key="10">
    <source>
        <dbReference type="ARBA" id="ARBA00023264"/>
    </source>
</evidence>
<keyword evidence="10 12" id="KW-1208">Phospholipid metabolism</keyword>
<feature type="active site" description="Charge relay system; for autoendoproteolytic cleavage activity" evidence="12">
    <location>
        <position position="136"/>
    </location>
</feature>
<keyword evidence="5 12" id="KW-1133">Transmembrane helix</keyword>
<proteinExistence type="inferred from homology"/>
<dbReference type="eggNOG" id="KOG2420">
    <property type="taxonomic scope" value="Eukaryota"/>
</dbReference>
<organism evidence="15">
    <name type="scientific">Vanderwaltozyma polyspora (strain ATCC 22028 / DSM 70294 / BCRC 21397 / CBS 2163 / NBRC 10782 / NRRL Y-8283 / UCD 57-17)</name>
    <name type="common">Kluyveromyces polysporus</name>
    <dbReference type="NCBI Taxonomy" id="436907"/>
    <lineage>
        <taxon>Eukaryota</taxon>
        <taxon>Fungi</taxon>
        <taxon>Dikarya</taxon>
        <taxon>Ascomycota</taxon>
        <taxon>Saccharomycotina</taxon>
        <taxon>Saccharomycetes</taxon>
        <taxon>Saccharomycetales</taxon>
        <taxon>Saccharomycetaceae</taxon>
        <taxon>Vanderwaltozyma</taxon>
    </lineage>
</organism>
<evidence type="ECO:0000256" key="7">
    <source>
        <dbReference type="ARBA" id="ARBA00023136"/>
    </source>
</evidence>
<dbReference type="HOGENOM" id="CLU_029061_1_0_1"/>
<dbReference type="GO" id="GO:0005743">
    <property type="term" value="C:mitochondrial inner membrane"/>
    <property type="evidence" value="ECO:0007669"/>
    <property type="project" value="UniProtKB-SubCell"/>
</dbReference>
<dbReference type="PhylomeDB" id="A7TTW1"/>
<keyword evidence="11 12" id="KW-0670">Pyruvate</keyword>
<keyword evidence="8 12" id="KW-0594">Phospholipid biosynthesis</keyword>
<dbReference type="AlphaFoldDB" id="A7TTW1"/>
<dbReference type="GO" id="GO:0006646">
    <property type="term" value="P:phosphatidylethanolamine biosynthetic process"/>
    <property type="evidence" value="ECO:0007669"/>
    <property type="project" value="UniProtKB-UniRule"/>
</dbReference>
<comment type="subunit">
    <text evidence="12">Heterodimer of a large membrane-associated beta subunit and a small pyruvoyl-containing alpha subunit.</text>
</comment>
<evidence type="ECO:0000313" key="14">
    <source>
        <dbReference type="EMBL" id="EDO14296.1"/>
    </source>
</evidence>
<dbReference type="GO" id="GO:0016540">
    <property type="term" value="P:protein autoprocessing"/>
    <property type="evidence" value="ECO:0007669"/>
    <property type="project" value="UniProtKB-UniRule"/>
</dbReference>
<dbReference type="InterPro" id="IPR033661">
    <property type="entry name" value="PSD_type1_euk"/>
</dbReference>
<feature type="active site" description="Charge relay system; for autoendoproteolytic cleavage activity" evidence="12">
    <location>
        <position position="267"/>
    </location>
</feature>
<feature type="modified residue" description="Pyruvic acid (Ser); by autocatalysis" evidence="12">
    <location>
        <position position="381"/>
    </location>
</feature>
<comment type="pathway">
    <text evidence="12">Phospholipid metabolism; phosphatidylethanolamine biosynthesis; phosphatidylethanolamine from CDP-diacylglycerol: step 2/2.</text>
</comment>
<dbReference type="EMBL" id="DS480647">
    <property type="protein sequence ID" value="EDO14296.1"/>
    <property type="molecule type" value="Genomic_DNA"/>
</dbReference>
<keyword evidence="15" id="KW-1185">Reference proteome</keyword>
<evidence type="ECO:0000256" key="8">
    <source>
        <dbReference type="ARBA" id="ARBA00023209"/>
    </source>
</evidence>
<feature type="chain" id="PRO_5023572518" description="Phosphatidylserine decarboxylase 1 beta chain" evidence="12">
    <location>
        <begin position="1"/>
        <end position="380"/>
    </location>
</feature>
<evidence type="ECO:0000256" key="3">
    <source>
        <dbReference type="ARBA" id="ARBA00022692"/>
    </source>
</evidence>
<keyword evidence="13" id="KW-0732">Signal</keyword>
<dbReference type="PANTHER" id="PTHR10067:SF6">
    <property type="entry name" value="PHOSPHATIDYLSERINE DECARBOXYLASE PROENZYME, MITOCHONDRIAL"/>
    <property type="match status" value="1"/>
</dbReference>
<dbReference type="InterPro" id="IPR033177">
    <property type="entry name" value="PSD-B"/>
</dbReference>
<feature type="chain" id="PRO_5002715902" description="Phosphatidylserine decarboxylase proenzyme 1, mitochondrial" evidence="13">
    <location>
        <begin position="22"/>
        <end position="417"/>
    </location>
</feature>
<dbReference type="STRING" id="436907.A7TTW1"/>
<keyword evidence="12" id="KW-0999">Mitochondrion inner membrane</keyword>
<dbReference type="Proteomes" id="UP000000267">
    <property type="component" value="Unassembled WGS sequence"/>
</dbReference>
<evidence type="ECO:0000256" key="13">
    <source>
        <dbReference type="SAM" id="SignalP"/>
    </source>
</evidence>